<feature type="transmembrane region" description="Helical" evidence="4">
    <location>
        <begin position="157"/>
        <end position="176"/>
    </location>
</feature>
<feature type="transmembrane region" description="Helical" evidence="4">
    <location>
        <begin position="361"/>
        <end position="379"/>
    </location>
</feature>
<dbReference type="Gene3D" id="1.20.1250.20">
    <property type="entry name" value="MFS general substrate transporter like domains"/>
    <property type="match status" value="1"/>
</dbReference>
<dbReference type="EMBL" id="RFAR01000038">
    <property type="protein sequence ID" value="RMC97967.1"/>
    <property type="molecule type" value="Genomic_DNA"/>
</dbReference>
<protein>
    <submittedName>
        <fullName evidence="5">MFS transporter</fullName>
    </submittedName>
</protein>
<dbReference type="Proteomes" id="UP000274139">
    <property type="component" value="Unassembled WGS sequence"/>
</dbReference>
<dbReference type="SUPFAM" id="SSF103473">
    <property type="entry name" value="MFS general substrate transporter"/>
    <property type="match status" value="1"/>
</dbReference>
<dbReference type="Pfam" id="PF07690">
    <property type="entry name" value="MFS_1"/>
    <property type="match status" value="1"/>
</dbReference>
<feature type="transmembrane region" description="Helical" evidence="4">
    <location>
        <begin position="39"/>
        <end position="57"/>
    </location>
</feature>
<dbReference type="RefSeq" id="WP_103524586.1">
    <property type="nucleotide sequence ID" value="NZ_JAIZDC010000006.1"/>
</dbReference>
<name>A0A454JIR2_9NEIS</name>
<evidence type="ECO:0000313" key="5">
    <source>
        <dbReference type="EMBL" id="RMC97967.1"/>
    </source>
</evidence>
<evidence type="ECO:0000256" key="2">
    <source>
        <dbReference type="ARBA" id="ARBA00022989"/>
    </source>
</evidence>
<comment type="caution">
    <text evidence="5">The sequence shown here is derived from an EMBL/GenBank/DDBJ whole genome shotgun (WGS) entry which is preliminary data.</text>
</comment>
<keyword evidence="1 4" id="KW-0812">Transmembrane</keyword>
<keyword evidence="3 4" id="KW-0472">Membrane</keyword>
<dbReference type="GO" id="GO:0022857">
    <property type="term" value="F:transmembrane transporter activity"/>
    <property type="evidence" value="ECO:0007669"/>
    <property type="project" value="InterPro"/>
</dbReference>
<proteinExistence type="predicted"/>
<feature type="transmembrane region" description="Helical" evidence="4">
    <location>
        <begin position="207"/>
        <end position="228"/>
    </location>
</feature>
<evidence type="ECO:0000256" key="1">
    <source>
        <dbReference type="ARBA" id="ARBA00022692"/>
    </source>
</evidence>
<dbReference type="AlphaFoldDB" id="A0A454JIR2"/>
<evidence type="ECO:0000256" key="4">
    <source>
        <dbReference type="SAM" id="Phobius"/>
    </source>
</evidence>
<dbReference type="OrthoDB" id="8579878at2"/>
<feature type="transmembrane region" description="Helical" evidence="4">
    <location>
        <begin position="240"/>
        <end position="257"/>
    </location>
</feature>
<gene>
    <name evidence="5" type="ORF">EAY64_09775</name>
</gene>
<sequence length="395" mass="42598">MRRALLTLSTLAVVGDAVLLPFYPQYFASRFGVEDARLVGNYLAALCLVVMLALPLWARLARRVELLRLLPFTQLAAALLCVVCYAADSMLLFWLASLAMVGCKSSYLLIYPRLMSQAAPQEHAGLIGLLSVIVHFGGIAGALLGGVLLGLLPARHAFLLMALADLAQMGLCLWLLRVPLPALPQAAAPASSVGEHPQQAAGGLWRLGLLMLLFYCSAYLVRGFFALYWQQQSGLDNSTLAAAVFALPALLALLGLWHNRRRQRLARPAAGSTRSLLLLGAGGLLLQALPQLPLLLLGRCLFGWALFQLTVRLDMQLFRLSTPLHYARDYSRINLCQNLGVLLSSSAAGALVAAYGLAAPFVVAALGLLLCLLAYPLLLPTVRPPFPKEFADEHA</sequence>
<reference evidence="5 6" key="1">
    <citation type="submission" date="2018-10" db="EMBL/GenBank/DDBJ databases">
        <title>Draft genome sequence of Aquitalea MWU14-2217 isolated from a wild cranberry bog in Provincetown, Massachusetts.</title>
        <authorList>
            <person name="Ebadzadsahrai G."/>
            <person name="Soby S."/>
        </authorList>
    </citation>
    <scope>NUCLEOTIDE SEQUENCE [LARGE SCALE GENOMIC DNA]</scope>
    <source>
        <strain evidence="5 6">MWU14-2217</strain>
    </source>
</reference>
<dbReference type="InterPro" id="IPR011701">
    <property type="entry name" value="MFS"/>
</dbReference>
<evidence type="ECO:0000256" key="3">
    <source>
        <dbReference type="ARBA" id="ARBA00023136"/>
    </source>
</evidence>
<dbReference type="InterPro" id="IPR036259">
    <property type="entry name" value="MFS_trans_sf"/>
</dbReference>
<feature type="transmembrane region" description="Helical" evidence="4">
    <location>
        <begin position="269"/>
        <end position="289"/>
    </location>
</feature>
<feature type="transmembrane region" description="Helical" evidence="4">
    <location>
        <begin position="69"/>
        <end position="87"/>
    </location>
</feature>
<accession>A0A454JIR2</accession>
<keyword evidence="2 4" id="KW-1133">Transmembrane helix</keyword>
<feature type="transmembrane region" description="Helical" evidence="4">
    <location>
        <begin position="93"/>
        <end position="114"/>
    </location>
</feature>
<feature type="transmembrane region" description="Helical" evidence="4">
    <location>
        <begin position="126"/>
        <end position="151"/>
    </location>
</feature>
<evidence type="ECO:0000313" key="6">
    <source>
        <dbReference type="Proteomes" id="UP000274139"/>
    </source>
</evidence>
<organism evidence="5 6">
    <name type="scientific">Aquitalea palustris</name>
    <dbReference type="NCBI Taxonomy" id="2480983"/>
    <lineage>
        <taxon>Bacteria</taxon>
        <taxon>Pseudomonadati</taxon>
        <taxon>Pseudomonadota</taxon>
        <taxon>Betaproteobacteria</taxon>
        <taxon>Neisseriales</taxon>
        <taxon>Chromobacteriaceae</taxon>
        <taxon>Aquitalea</taxon>
    </lineage>
</organism>
<keyword evidence="6" id="KW-1185">Reference proteome</keyword>